<dbReference type="GO" id="GO:0042597">
    <property type="term" value="C:periplasmic space"/>
    <property type="evidence" value="ECO:0007669"/>
    <property type="project" value="InterPro"/>
</dbReference>
<keyword evidence="8" id="KW-1185">Reference proteome</keyword>
<reference evidence="7 8" key="1">
    <citation type="journal article" date="2009" name="J. Bacteriol.">
        <title>Complete and draft genome sequences of six members of the Aquificales.</title>
        <authorList>
            <person name="Reysenbach A.L."/>
            <person name="Hamamura N."/>
            <person name="Podar M."/>
            <person name="Griffiths E."/>
            <person name="Ferreira S."/>
            <person name="Hochstein R."/>
            <person name="Heidelberg J."/>
            <person name="Johnson J."/>
            <person name="Mead D."/>
            <person name="Pohorille A."/>
            <person name="Sarmiento M."/>
            <person name="Schweighofer K."/>
            <person name="Seshadri R."/>
            <person name="Voytek M.A."/>
        </authorList>
    </citation>
    <scope>NUCLEOTIDE SEQUENCE [LARGE SCALE GENOMIC DNA]</scope>
    <source>
        <strain evidence="8">Az-Fu1 / DSM 15241 / OCM 825</strain>
    </source>
</reference>
<organism evidence="7 8">
    <name type="scientific">Sulfurihydrogenibium azorense (strain DSM 15241 / OCM 825 / Az-Fu1)</name>
    <dbReference type="NCBI Taxonomy" id="204536"/>
    <lineage>
        <taxon>Bacteria</taxon>
        <taxon>Pseudomonadati</taxon>
        <taxon>Aquificota</taxon>
        <taxon>Aquificia</taxon>
        <taxon>Aquificales</taxon>
        <taxon>Hydrogenothermaceae</taxon>
        <taxon>Sulfurihydrogenibium</taxon>
    </lineage>
</organism>
<dbReference type="OrthoDB" id="9781261at2"/>
<evidence type="ECO:0000313" key="8">
    <source>
        <dbReference type="Proteomes" id="UP000001369"/>
    </source>
</evidence>
<dbReference type="InterPro" id="IPR009056">
    <property type="entry name" value="Cyt_c-like_dom"/>
</dbReference>
<sequence length="377" mass="41881">MKKALSLLALSTLVISSNAGVDKFEDDVIEAKQIANISEEGLSSLPTKKITLYQQYTVALNDANAKKLVEEQKPVEAEVTVGYNQKEIGILIKWKDETKSVQPAMTTNKYGDGVSVQFPVKYGKGTTLAYIGMGDSKHPVMTYLKKAVEGKDYQKAFIAEGFGSLTEIQEKGYTFTMKYDDANKQWIAFIKKPIKTPDLNLASGMVPVSFAIWDGNSLNRDGNKVISNWKFIKMGNAKVDPNYLKYISWGYGEIGNPARGKELMIQNGCNGCHRFADQTAAPEGLAPNLSKIGGYSNPIYLKESIVNPNDVVIRNLNINRHYNKAAGPDKNGAYPNNDMYTWYIKDDKGNITSKMPPYAHLSEQDLKDIVAYLKTLK</sequence>
<evidence type="ECO:0000256" key="5">
    <source>
        <dbReference type="SAM" id="SignalP"/>
    </source>
</evidence>
<keyword evidence="2 4" id="KW-0479">Metal-binding</keyword>
<protein>
    <recommendedName>
        <fullName evidence="6">Cytochrome c domain-containing protein</fullName>
    </recommendedName>
</protein>
<dbReference type="GO" id="GO:0009055">
    <property type="term" value="F:electron transfer activity"/>
    <property type="evidence" value="ECO:0007669"/>
    <property type="project" value="InterPro"/>
</dbReference>
<feature type="domain" description="Cytochrome c" evidence="6">
    <location>
        <begin position="255"/>
        <end position="377"/>
    </location>
</feature>
<dbReference type="Pfam" id="PF00034">
    <property type="entry name" value="Cytochrom_C"/>
    <property type="match status" value="1"/>
</dbReference>
<proteinExistence type="predicted"/>
<dbReference type="RefSeq" id="WP_012673699.1">
    <property type="nucleotide sequence ID" value="NC_012438.1"/>
</dbReference>
<dbReference type="Gene3D" id="1.10.760.10">
    <property type="entry name" value="Cytochrome c-like domain"/>
    <property type="match status" value="1"/>
</dbReference>
<dbReference type="CDD" id="cd09623">
    <property type="entry name" value="DOMON_EBDH"/>
    <property type="match status" value="1"/>
</dbReference>
<feature type="signal peptide" evidence="5">
    <location>
        <begin position="1"/>
        <end position="19"/>
    </location>
</feature>
<gene>
    <name evidence="7" type="ordered locus">SULAZ_1404</name>
</gene>
<dbReference type="HOGENOM" id="CLU_684569_0_0_0"/>
<evidence type="ECO:0000313" key="7">
    <source>
        <dbReference type="EMBL" id="ACN98374.1"/>
    </source>
</evidence>
<name>C1DW84_SULAA</name>
<feature type="chain" id="PRO_5002908680" description="Cytochrome c domain-containing protein" evidence="5">
    <location>
        <begin position="20"/>
        <end position="377"/>
    </location>
</feature>
<evidence type="ECO:0000256" key="1">
    <source>
        <dbReference type="ARBA" id="ARBA00022617"/>
    </source>
</evidence>
<dbReference type="eggNOG" id="COG2010">
    <property type="taxonomic scope" value="Bacteria"/>
</dbReference>
<dbReference type="SUPFAM" id="SSF46626">
    <property type="entry name" value="Cytochrome c"/>
    <property type="match status" value="1"/>
</dbReference>
<dbReference type="GO" id="GO:0020037">
    <property type="term" value="F:heme binding"/>
    <property type="evidence" value="ECO:0007669"/>
    <property type="project" value="InterPro"/>
</dbReference>
<evidence type="ECO:0000259" key="6">
    <source>
        <dbReference type="PROSITE" id="PS51007"/>
    </source>
</evidence>
<accession>C1DW84</accession>
<keyword evidence="5" id="KW-0732">Signal</keyword>
<dbReference type="Gene3D" id="2.60.40.1190">
    <property type="match status" value="1"/>
</dbReference>
<dbReference type="STRING" id="204536.SULAZ_1404"/>
<dbReference type="GO" id="GO:0046872">
    <property type="term" value="F:metal ion binding"/>
    <property type="evidence" value="ECO:0007669"/>
    <property type="project" value="UniProtKB-KW"/>
</dbReference>
<dbReference type="InterPro" id="IPR017838">
    <property type="entry name" value="DMSO_Rdtase_II_haem_b-bd_su"/>
</dbReference>
<evidence type="ECO:0000256" key="4">
    <source>
        <dbReference type="PROSITE-ProRule" id="PRU00433"/>
    </source>
</evidence>
<dbReference type="Proteomes" id="UP000001369">
    <property type="component" value="Chromosome"/>
</dbReference>
<keyword evidence="3 4" id="KW-0408">Iron</keyword>
<dbReference type="PROSITE" id="PS51007">
    <property type="entry name" value="CYTC"/>
    <property type="match status" value="1"/>
</dbReference>
<dbReference type="InterPro" id="IPR036909">
    <property type="entry name" value="Cyt_c-like_dom_sf"/>
</dbReference>
<evidence type="ECO:0000256" key="2">
    <source>
        <dbReference type="ARBA" id="ARBA00022723"/>
    </source>
</evidence>
<dbReference type="KEGG" id="saf:SULAZ_1404"/>
<dbReference type="AlphaFoldDB" id="C1DW84"/>
<keyword evidence="1 4" id="KW-0349">Heme</keyword>
<dbReference type="EMBL" id="CP001229">
    <property type="protein sequence ID" value="ACN98374.1"/>
    <property type="molecule type" value="Genomic_DNA"/>
</dbReference>
<evidence type="ECO:0000256" key="3">
    <source>
        <dbReference type="ARBA" id="ARBA00023004"/>
    </source>
</evidence>